<dbReference type="PANTHER" id="PTHR22916:SF3">
    <property type="entry name" value="UDP-GLCNAC:BETAGAL BETA-1,3-N-ACETYLGLUCOSAMINYLTRANSFERASE-LIKE PROTEIN 1"/>
    <property type="match status" value="1"/>
</dbReference>
<dbReference type="GO" id="GO:0016758">
    <property type="term" value="F:hexosyltransferase activity"/>
    <property type="evidence" value="ECO:0007669"/>
    <property type="project" value="UniProtKB-ARBA"/>
</dbReference>
<reference evidence="2 3" key="1">
    <citation type="submission" date="2019-08" db="EMBL/GenBank/DDBJ databases">
        <title>In-depth cultivation of the pig gut microbiome towards novel bacterial diversity and tailored functional studies.</title>
        <authorList>
            <person name="Wylensek D."/>
            <person name="Hitch T.C.A."/>
            <person name="Clavel T."/>
        </authorList>
    </citation>
    <scope>NUCLEOTIDE SEQUENCE [LARGE SCALE GENOMIC DNA]</scope>
    <source>
        <strain evidence="2 3">WCA-693-APC-5D-A</strain>
    </source>
</reference>
<dbReference type="CDD" id="cd00761">
    <property type="entry name" value="Glyco_tranf_GTA_type"/>
    <property type="match status" value="1"/>
</dbReference>
<dbReference type="CDD" id="cd04194">
    <property type="entry name" value="GT8_A4GalT_like"/>
    <property type="match status" value="1"/>
</dbReference>
<name>A0A6I2U9X7_9FIRM</name>
<dbReference type="RefSeq" id="WP_154405175.1">
    <property type="nucleotide sequence ID" value="NZ_VUNR01000001.1"/>
</dbReference>
<keyword evidence="2" id="KW-0808">Transferase</keyword>
<dbReference type="InterPro" id="IPR002495">
    <property type="entry name" value="Glyco_trans_8"/>
</dbReference>
<dbReference type="Gene3D" id="3.90.550.10">
    <property type="entry name" value="Spore Coat Polysaccharide Biosynthesis Protein SpsA, Chain A"/>
    <property type="match status" value="2"/>
</dbReference>
<protein>
    <submittedName>
        <fullName evidence="2">Glycosyltransferase</fullName>
    </submittedName>
</protein>
<evidence type="ECO:0000313" key="2">
    <source>
        <dbReference type="EMBL" id="MSU07557.1"/>
    </source>
</evidence>
<dbReference type="InterPro" id="IPR001173">
    <property type="entry name" value="Glyco_trans_2-like"/>
</dbReference>
<proteinExistence type="predicted"/>
<evidence type="ECO:0000313" key="3">
    <source>
        <dbReference type="Proteomes" id="UP000433181"/>
    </source>
</evidence>
<feature type="domain" description="Glycosyltransferase 2-like" evidence="1">
    <location>
        <begin position="336"/>
        <end position="490"/>
    </location>
</feature>
<dbReference type="EMBL" id="VUNR01000001">
    <property type="protein sequence ID" value="MSU07557.1"/>
    <property type="molecule type" value="Genomic_DNA"/>
</dbReference>
<accession>A0A6I2U9X7</accession>
<organism evidence="2 3">
    <name type="scientific">Anaerovibrio slackiae</name>
    <dbReference type="NCBI Taxonomy" id="2652309"/>
    <lineage>
        <taxon>Bacteria</taxon>
        <taxon>Bacillati</taxon>
        <taxon>Bacillota</taxon>
        <taxon>Negativicutes</taxon>
        <taxon>Selenomonadales</taxon>
        <taxon>Selenomonadaceae</taxon>
        <taxon>Anaerovibrio</taxon>
    </lineage>
</organism>
<dbReference type="GeneID" id="96777466"/>
<evidence type="ECO:0000259" key="1">
    <source>
        <dbReference type="Pfam" id="PF00535"/>
    </source>
</evidence>
<keyword evidence="3" id="KW-1185">Reference proteome</keyword>
<dbReference type="Pfam" id="PF00535">
    <property type="entry name" value="Glycos_transf_2"/>
    <property type="match status" value="1"/>
</dbReference>
<dbReference type="SUPFAM" id="SSF53448">
    <property type="entry name" value="Nucleotide-diphospho-sugar transferases"/>
    <property type="match status" value="2"/>
</dbReference>
<comment type="caution">
    <text evidence="2">The sequence shown here is derived from an EMBL/GenBank/DDBJ whole genome shotgun (WGS) entry which is preliminary data.</text>
</comment>
<gene>
    <name evidence="2" type="ORF">FYJ84_00900</name>
</gene>
<dbReference type="Pfam" id="PF01501">
    <property type="entry name" value="Glyco_transf_8"/>
    <property type="match status" value="1"/>
</dbReference>
<dbReference type="AlphaFoldDB" id="A0A6I2U9X7"/>
<sequence length="655" mass="75825">MQEKFHCAFGVDANYVKYAGIVMTSIVLKNPGHPVAFHLFAKGINDEDVEKLEEMGNLYSNVEICVYEVSNELAEMDEALGNIGIGRLNNTVLIRLMVPLVVPDDVERVLYLDADMLCVSKLDSLWQTDLDGHPMAAVNEGNHQRSAKRLNLRSENYLNAGCMLIDVAKWREMNLTQEILMDFKQNKPRYAILEQDAINHVLQGDFKVWESGTILLMDAFNHYKIHCDESQNVFWHFLNEGKPWFEYADEQIAEPYWQVVRRSPWYDMEKQVSKNVRICYLAGKNAEKQGDYKAAAKYMGAVGDKLMEDYLKKHKTGRFTEFKEYYTYDKDSPLVSVIIPVYNVEKYLAGALESAMEQTLKEIEIIAVDDGSTDGSADILQAYADRDDRIRIISKANTGYGHTVNTGMDAARGKYIQILEADDALGADMLFTLVETAEKYQTEITKADYYHFTGDWREGKKEYQHAAPDGVYNVVKNPQEDMDIFFCAMMSWCGIIRRDYLQEHHIRHNETPGASYQDNGFWFQLMCYAQRVIFIDKPGYYYRRDNPDSSVRSDKLFAINEECGFIYGFLSSSKDFVKFKGIYWSKKYTNAVFTLHRIGREYRQLYVQHMLEEFRGAENKQELYEACFSQQDWQDLQLLLSDSEAYLQKMVPGKR</sequence>
<dbReference type="Proteomes" id="UP000433181">
    <property type="component" value="Unassembled WGS sequence"/>
</dbReference>
<dbReference type="PANTHER" id="PTHR22916">
    <property type="entry name" value="GLYCOSYLTRANSFERASE"/>
    <property type="match status" value="1"/>
</dbReference>
<dbReference type="InterPro" id="IPR029044">
    <property type="entry name" value="Nucleotide-diphossugar_trans"/>
</dbReference>